<dbReference type="SUPFAM" id="SSF54909">
    <property type="entry name" value="Dimeric alpha+beta barrel"/>
    <property type="match status" value="1"/>
</dbReference>
<dbReference type="Gene3D" id="3.30.70.1060">
    <property type="entry name" value="Dimeric alpha+beta barrel"/>
    <property type="match status" value="1"/>
</dbReference>
<dbReference type="InterPro" id="IPR005545">
    <property type="entry name" value="YCII"/>
</dbReference>
<dbReference type="InterPro" id="IPR051807">
    <property type="entry name" value="Sec-metab_biosynth-assoc"/>
</dbReference>
<dbReference type="PANTHER" id="PTHR33606:SF3">
    <property type="entry name" value="PROTEIN YCII"/>
    <property type="match status" value="1"/>
</dbReference>
<keyword evidence="3" id="KW-1185">Reference proteome</keyword>
<dbReference type="OrthoDB" id="5519740at2759"/>
<dbReference type="Pfam" id="PF03795">
    <property type="entry name" value="YCII"/>
    <property type="match status" value="1"/>
</dbReference>
<accession>A0A5M3MTU0</accession>
<evidence type="ECO:0000259" key="1">
    <source>
        <dbReference type="Pfam" id="PF03795"/>
    </source>
</evidence>
<organism evidence="2 3">
    <name type="scientific">Coniophora puteana (strain RWD-64-598)</name>
    <name type="common">Brown rot fungus</name>
    <dbReference type="NCBI Taxonomy" id="741705"/>
    <lineage>
        <taxon>Eukaryota</taxon>
        <taxon>Fungi</taxon>
        <taxon>Dikarya</taxon>
        <taxon>Basidiomycota</taxon>
        <taxon>Agaricomycotina</taxon>
        <taxon>Agaricomycetes</taxon>
        <taxon>Agaricomycetidae</taxon>
        <taxon>Boletales</taxon>
        <taxon>Coniophorineae</taxon>
        <taxon>Coniophoraceae</taxon>
        <taxon>Coniophora</taxon>
    </lineage>
</organism>
<feature type="domain" description="YCII-related" evidence="1">
    <location>
        <begin position="14"/>
        <end position="97"/>
    </location>
</feature>
<protein>
    <recommendedName>
        <fullName evidence="1">YCII-related domain-containing protein</fullName>
    </recommendedName>
</protein>
<name>A0A5M3MTU0_CONPW</name>
<evidence type="ECO:0000313" key="3">
    <source>
        <dbReference type="Proteomes" id="UP000053558"/>
    </source>
</evidence>
<dbReference type="InterPro" id="IPR011008">
    <property type="entry name" value="Dimeric_a/b-barrel"/>
</dbReference>
<dbReference type="OMA" id="HLANFRD"/>
<dbReference type="GeneID" id="19210143"/>
<dbReference type="RefSeq" id="XP_007766485.1">
    <property type="nucleotide sequence ID" value="XM_007768295.1"/>
</dbReference>
<comment type="caution">
    <text evidence="2">The sequence shown here is derived from an EMBL/GenBank/DDBJ whole genome shotgun (WGS) entry which is preliminary data.</text>
</comment>
<gene>
    <name evidence="2" type="ORF">CONPUDRAFT_80874</name>
</gene>
<reference evidence="3" key="1">
    <citation type="journal article" date="2012" name="Science">
        <title>The Paleozoic origin of enzymatic lignin decomposition reconstructed from 31 fungal genomes.</title>
        <authorList>
            <person name="Floudas D."/>
            <person name="Binder M."/>
            <person name="Riley R."/>
            <person name="Barry K."/>
            <person name="Blanchette R.A."/>
            <person name="Henrissat B."/>
            <person name="Martinez A.T."/>
            <person name="Otillar R."/>
            <person name="Spatafora J.W."/>
            <person name="Yadav J.S."/>
            <person name="Aerts A."/>
            <person name="Benoit I."/>
            <person name="Boyd A."/>
            <person name="Carlson A."/>
            <person name="Copeland A."/>
            <person name="Coutinho P.M."/>
            <person name="de Vries R.P."/>
            <person name="Ferreira P."/>
            <person name="Findley K."/>
            <person name="Foster B."/>
            <person name="Gaskell J."/>
            <person name="Glotzer D."/>
            <person name="Gorecki P."/>
            <person name="Heitman J."/>
            <person name="Hesse C."/>
            <person name="Hori C."/>
            <person name="Igarashi K."/>
            <person name="Jurgens J.A."/>
            <person name="Kallen N."/>
            <person name="Kersten P."/>
            <person name="Kohler A."/>
            <person name="Kuees U."/>
            <person name="Kumar T.K.A."/>
            <person name="Kuo A."/>
            <person name="LaButti K."/>
            <person name="Larrondo L.F."/>
            <person name="Lindquist E."/>
            <person name="Ling A."/>
            <person name="Lombard V."/>
            <person name="Lucas S."/>
            <person name="Lundell T."/>
            <person name="Martin R."/>
            <person name="McLaughlin D.J."/>
            <person name="Morgenstern I."/>
            <person name="Morin E."/>
            <person name="Murat C."/>
            <person name="Nagy L.G."/>
            <person name="Nolan M."/>
            <person name="Ohm R.A."/>
            <person name="Patyshakuliyeva A."/>
            <person name="Rokas A."/>
            <person name="Ruiz-Duenas F.J."/>
            <person name="Sabat G."/>
            <person name="Salamov A."/>
            <person name="Samejima M."/>
            <person name="Schmutz J."/>
            <person name="Slot J.C."/>
            <person name="St John F."/>
            <person name="Stenlid J."/>
            <person name="Sun H."/>
            <person name="Sun S."/>
            <person name="Syed K."/>
            <person name="Tsang A."/>
            <person name="Wiebenga A."/>
            <person name="Young D."/>
            <person name="Pisabarro A."/>
            <person name="Eastwood D.C."/>
            <person name="Martin F."/>
            <person name="Cullen D."/>
            <person name="Grigoriev I.V."/>
            <person name="Hibbett D.S."/>
        </authorList>
    </citation>
    <scope>NUCLEOTIDE SEQUENCE [LARGE SCALE GENOMIC DNA]</scope>
    <source>
        <strain evidence="3">RWD-64-598 SS2</strain>
    </source>
</reference>
<proteinExistence type="predicted"/>
<dbReference type="EMBL" id="JH711576">
    <property type="protein sequence ID" value="EIW82573.1"/>
    <property type="molecule type" value="Genomic_DNA"/>
</dbReference>
<dbReference type="KEGG" id="cput:CONPUDRAFT_80874"/>
<dbReference type="AlphaFoldDB" id="A0A5M3MTU0"/>
<sequence>MSTSMGAKYPFFVYAPDKKDMDANQKRLDSRLRHLANFRDKVGDGVISFGGGLLDEASDPAHPDPKRLVGSAMIFQASSRDEVINLLKSDPYYANGKGAWDENSWVILPLVLASKLPEPAEVTDAIKALQVPPESKV</sequence>
<evidence type="ECO:0000313" key="2">
    <source>
        <dbReference type="EMBL" id="EIW82573.1"/>
    </source>
</evidence>
<dbReference type="PANTHER" id="PTHR33606">
    <property type="entry name" value="PROTEIN YCII"/>
    <property type="match status" value="1"/>
</dbReference>
<dbReference type="Proteomes" id="UP000053558">
    <property type="component" value="Unassembled WGS sequence"/>
</dbReference>